<accession>A0A0F9R2Z2</accession>
<evidence type="ECO:0000313" key="1">
    <source>
        <dbReference type="EMBL" id="KKN49134.1"/>
    </source>
</evidence>
<name>A0A0F9R2Z2_9ZZZZ</name>
<comment type="caution">
    <text evidence="1">The sequence shown here is derived from an EMBL/GenBank/DDBJ whole genome shotgun (WGS) entry which is preliminary data.</text>
</comment>
<dbReference type="AlphaFoldDB" id="A0A0F9R2Z2"/>
<dbReference type="EMBL" id="LAZR01001182">
    <property type="protein sequence ID" value="KKN49134.1"/>
    <property type="molecule type" value="Genomic_DNA"/>
</dbReference>
<gene>
    <name evidence="1" type="ORF">LCGC14_0645820</name>
</gene>
<protein>
    <submittedName>
        <fullName evidence="1">Uncharacterized protein</fullName>
    </submittedName>
</protein>
<organism evidence="1">
    <name type="scientific">marine sediment metagenome</name>
    <dbReference type="NCBI Taxonomy" id="412755"/>
    <lineage>
        <taxon>unclassified sequences</taxon>
        <taxon>metagenomes</taxon>
        <taxon>ecological metagenomes</taxon>
    </lineage>
</organism>
<proteinExistence type="predicted"/>
<sequence length="76" mass="8856">MTQWNRCCRGHRSNCPHVKVEGREIRIRDDNNNVIVLTLDQFQDVHLKVQEIVTQRSVSRRRPTSQLEPAPLGLIP</sequence>
<reference evidence="1" key="1">
    <citation type="journal article" date="2015" name="Nature">
        <title>Complex archaea that bridge the gap between prokaryotes and eukaryotes.</title>
        <authorList>
            <person name="Spang A."/>
            <person name="Saw J.H."/>
            <person name="Jorgensen S.L."/>
            <person name="Zaremba-Niedzwiedzka K."/>
            <person name="Martijn J."/>
            <person name="Lind A.E."/>
            <person name="van Eijk R."/>
            <person name="Schleper C."/>
            <person name="Guy L."/>
            <person name="Ettema T.J."/>
        </authorList>
    </citation>
    <scope>NUCLEOTIDE SEQUENCE</scope>
</reference>